<dbReference type="EMBL" id="CP001848">
    <property type="protein sequence ID" value="ADB18527.1"/>
    <property type="molecule type" value="Genomic_DNA"/>
</dbReference>
<sequence precursor="true">MSTKTILTIEDDSAIRRGIVDALRFSGYHVLESGSGRVGREMAVQQACDLLLLDLVLPGCGGMEILRTVRSVRPLLPVIILTARGEEADRVEGLEAGADDYVVKPFSVKELLARVEAVLRRSPQRPTDVQAVEVPGGVADLARRELRFTDGERLDLSERECELVRYLASHAGRAISRDELLVNVWRISPDGLPTRTIDMQIARLREKLRDDPTQPRVLLTVRGKGYMFAQLPAEQSS</sequence>
<dbReference type="Pfam" id="PF00486">
    <property type="entry name" value="Trans_reg_C"/>
    <property type="match status" value="1"/>
</dbReference>
<dbReference type="PROSITE" id="PS51755">
    <property type="entry name" value="OMPR_PHOB"/>
    <property type="match status" value="1"/>
</dbReference>
<dbReference type="AlphaFoldDB" id="D2R142"/>
<dbReference type="GO" id="GO:0032993">
    <property type="term" value="C:protein-DNA complex"/>
    <property type="evidence" value="ECO:0007669"/>
    <property type="project" value="TreeGrafter"/>
</dbReference>
<evidence type="ECO:0000256" key="5">
    <source>
        <dbReference type="ARBA" id="ARBA00023163"/>
    </source>
</evidence>
<dbReference type="GO" id="GO:0000156">
    <property type="term" value="F:phosphorelay response regulator activity"/>
    <property type="evidence" value="ECO:0007669"/>
    <property type="project" value="TreeGrafter"/>
</dbReference>
<keyword evidence="4 7" id="KW-0238">DNA-binding</keyword>
<dbReference type="Pfam" id="PF00072">
    <property type="entry name" value="Response_reg"/>
    <property type="match status" value="1"/>
</dbReference>
<name>D2R142_PIRSD</name>
<dbReference type="Gene3D" id="6.10.250.690">
    <property type="match status" value="1"/>
</dbReference>
<organism evidence="10 11">
    <name type="scientific">Pirellula staleyi (strain ATCC 27377 / DSM 6068 / ICPB 4128)</name>
    <name type="common">Pirella staleyi</name>
    <dbReference type="NCBI Taxonomy" id="530564"/>
    <lineage>
        <taxon>Bacteria</taxon>
        <taxon>Pseudomonadati</taxon>
        <taxon>Planctomycetota</taxon>
        <taxon>Planctomycetia</taxon>
        <taxon>Pirellulales</taxon>
        <taxon>Pirellulaceae</taxon>
        <taxon>Pirellula</taxon>
    </lineage>
</organism>
<dbReference type="Proteomes" id="UP000001887">
    <property type="component" value="Chromosome"/>
</dbReference>
<evidence type="ECO:0000256" key="6">
    <source>
        <dbReference type="PROSITE-ProRule" id="PRU00169"/>
    </source>
</evidence>
<feature type="domain" description="Response regulatory" evidence="8">
    <location>
        <begin position="5"/>
        <end position="119"/>
    </location>
</feature>
<reference evidence="10 11" key="1">
    <citation type="journal article" date="2009" name="Stand. Genomic Sci.">
        <title>Complete genome sequence of Pirellula staleyi type strain (ATCC 27377).</title>
        <authorList>
            <person name="Clum A."/>
            <person name="Tindall B.J."/>
            <person name="Sikorski J."/>
            <person name="Ivanova N."/>
            <person name="Mavrommatis K."/>
            <person name="Lucas S."/>
            <person name="Glavina del Rio T."/>
            <person name="Nolan M."/>
            <person name="Chen F."/>
            <person name="Tice H."/>
            <person name="Pitluck S."/>
            <person name="Cheng J.F."/>
            <person name="Chertkov O."/>
            <person name="Brettin T."/>
            <person name="Han C."/>
            <person name="Detter J.C."/>
            <person name="Kuske C."/>
            <person name="Bruce D."/>
            <person name="Goodwin L."/>
            <person name="Ovchinikova G."/>
            <person name="Pati A."/>
            <person name="Mikhailova N."/>
            <person name="Chen A."/>
            <person name="Palaniappan K."/>
            <person name="Land M."/>
            <person name="Hauser L."/>
            <person name="Chang Y.J."/>
            <person name="Jeffries C.D."/>
            <person name="Chain P."/>
            <person name="Rohde M."/>
            <person name="Goker M."/>
            <person name="Bristow J."/>
            <person name="Eisen J.A."/>
            <person name="Markowitz V."/>
            <person name="Hugenholtz P."/>
            <person name="Kyrpides N.C."/>
            <person name="Klenk H.P."/>
            <person name="Lapidus A."/>
        </authorList>
    </citation>
    <scope>NUCLEOTIDE SEQUENCE [LARGE SCALE GENOMIC DNA]</scope>
    <source>
        <strain evidence="11">ATCC 27377 / DSM 6068 / ICPB 4128</strain>
    </source>
</reference>
<protein>
    <submittedName>
        <fullName evidence="10">Two component transcriptional regulator, winged helix family</fullName>
    </submittedName>
</protein>
<keyword evidence="11" id="KW-1185">Reference proteome</keyword>
<feature type="domain" description="OmpR/PhoB-type" evidence="9">
    <location>
        <begin position="129"/>
        <end position="230"/>
    </location>
</feature>
<evidence type="ECO:0000313" key="11">
    <source>
        <dbReference type="Proteomes" id="UP000001887"/>
    </source>
</evidence>
<dbReference type="GO" id="GO:0005829">
    <property type="term" value="C:cytosol"/>
    <property type="evidence" value="ECO:0007669"/>
    <property type="project" value="TreeGrafter"/>
</dbReference>
<keyword evidence="3" id="KW-0805">Transcription regulation</keyword>
<dbReference type="InterPro" id="IPR036388">
    <property type="entry name" value="WH-like_DNA-bd_sf"/>
</dbReference>
<evidence type="ECO:0000256" key="2">
    <source>
        <dbReference type="ARBA" id="ARBA00023012"/>
    </source>
</evidence>
<dbReference type="Gene3D" id="1.10.10.10">
    <property type="entry name" value="Winged helix-like DNA-binding domain superfamily/Winged helix DNA-binding domain"/>
    <property type="match status" value="1"/>
</dbReference>
<dbReference type="GO" id="GO:0000976">
    <property type="term" value="F:transcription cis-regulatory region binding"/>
    <property type="evidence" value="ECO:0007669"/>
    <property type="project" value="TreeGrafter"/>
</dbReference>
<dbReference type="SUPFAM" id="SSF52172">
    <property type="entry name" value="CheY-like"/>
    <property type="match status" value="1"/>
</dbReference>
<dbReference type="CDD" id="cd00383">
    <property type="entry name" value="trans_reg_C"/>
    <property type="match status" value="1"/>
</dbReference>
<dbReference type="Gene3D" id="3.40.50.2300">
    <property type="match status" value="1"/>
</dbReference>
<keyword evidence="1 6" id="KW-0597">Phosphoprotein</keyword>
<dbReference type="SMART" id="SM00862">
    <property type="entry name" value="Trans_reg_C"/>
    <property type="match status" value="1"/>
</dbReference>
<evidence type="ECO:0000259" key="8">
    <source>
        <dbReference type="PROSITE" id="PS50110"/>
    </source>
</evidence>
<accession>D2R142</accession>
<gene>
    <name evidence="10" type="ordered locus">Psta_3872</name>
</gene>
<dbReference type="OrthoDB" id="272875at2"/>
<evidence type="ECO:0000256" key="7">
    <source>
        <dbReference type="PROSITE-ProRule" id="PRU01091"/>
    </source>
</evidence>
<evidence type="ECO:0000256" key="3">
    <source>
        <dbReference type="ARBA" id="ARBA00023015"/>
    </source>
</evidence>
<dbReference type="SMART" id="SM00448">
    <property type="entry name" value="REC"/>
    <property type="match status" value="1"/>
</dbReference>
<evidence type="ECO:0000256" key="4">
    <source>
        <dbReference type="ARBA" id="ARBA00023125"/>
    </source>
</evidence>
<dbReference type="HOGENOM" id="CLU_000445_30_4_0"/>
<dbReference type="SUPFAM" id="SSF46894">
    <property type="entry name" value="C-terminal effector domain of the bipartite response regulators"/>
    <property type="match status" value="1"/>
</dbReference>
<evidence type="ECO:0000313" key="10">
    <source>
        <dbReference type="EMBL" id="ADB18527.1"/>
    </source>
</evidence>
<dbReference type="PANTHER" id="PTHR48111:SF4">
    <property type="entry name" value="DNA-BINDING DUAL TRANSCRIPTIONAL REGULATOR OMPR"/>
    <property type="match status" value="1"/>
</dbReference>
<keyword evidence="5" id="KW-0804">Transcription</keyword>
<feature type="modified residue" description="4-aspartylphosphate" evidence="6">
    <location>
        <position position="54"/>
    </location>
</feature>
<dbReference type="InterPro" id="IPR001789">
    <property type="entry name" value="Sig_transdc_resp-reg_receiver"/>
</dbReference>
<feature type="DNA-binding region" description="OmpR/PhoB-type" evidence="7">
    <location>
        <begin position="129"/>
        <end position="230"/>
    </location>
</feature>
<dbReference type="InterPro" id="IPR016032">
    <property type="entry name" value="Sig_transdc_resp-reg_C-effctor"/>
</dbReference>
<dbReference type="eggNOG" id="COG0745">
    <property type="taxonomic scope" value="Bacteria"/>
</dbReference>
<keyword evidence="2" id="KW-0902">Two-component regulatory system</keyword>
<dbReference type="InterPro" id="IPR011006">
    <property type="entry name" value="CheY-like_superfamily"/>
</dbReference>
<evidence type="ECO:0000259" key="9">
    <source>
        <dbReference type="PROSITE" id="PS51755"/>
    </source>
</evidence>
<proteinExistence type="predicted"/>
<evidence type="ECO:0000256" key="1">
    <source>
        <dbReference type="ARBA" id="ARBA00022553"/>
    </source>
</evidence>
<dbReference type="KEGG" id="psl:Psta_3872"/>
<dbReference type="InterPro" id="IPR039420">
    <property type="entry name" value="WalR-like"/>
</dbReference>
<dbReference type="PROSITE" id="PS50110">
    <property type="entry name" value="RESPONSE_REGULATORY"/>
    <property type="match status" value="1"/>
</dbReference>
<dbReference type="GO" id="GO:0006355">
    <property type="term" value="P:regulation of DNA-templated transcription"/>
    <property type="evidence" value="ECO:0007669"/>
    <property type="project" value="InterPro"/>
</dbReference>
<dbReference type="PANTHER" id="PTHR48111">
    <property type="entry name" value="REGULATOR OF RPOS"/>
    <property type="match status" value="1"/>
</dbReference>
<dbReference type="InterPro" id="IPR001867">
    <property type="entry name" value="OmpR/PhoB-type_DNA-bd"/>
</dbReference>
<dbReference type="STRING" id="530564.Psta_3872"/>